<feature type="compositionally biased region" description="Basic and acidic residues" evidence="1">
    <location>
        <begin position="38"/>
        <end position="50"/>
    </location>
</feature>
<evidence type="ECO:0000256" key="1">
    <source>
        <dbReference type="SAM" id="MobiDB-lite"/>
    </source>
</evidence>
<keyword evidence="3" id="KW-1185">Reference proteome</keyword>
<evidence type="ECO:0000313" key="2">
    <source>
        <dbReference type="EMBL" id="KAI5083526.1"/>
    </source>
</evidence>
<accession>A0A9D4VD78</accession>
<feature type="compositionally biased region" description="Basic and acidic residues" evidence="1">
    <location>
        <begin position="84"/>
        <end position="96"/>
    </location>
</feature>
<reference evidence="2" key="1">
    <citation type="submission" date="2021-01" db="EMBL/GenBank/DDBJ databases">
        <title>Adiantum capillus-veneris genome.</title>
        <authorList>
            <person name="Fang Y."/>
            <person name="Liao Q."/>
        </authorList>
    </citation>
    <scope>NUCLEOTIDE SEQUENCE</scope>
    <source>
        <strain evidence="2">H3</strain>
        <tissue evidence="2">Leaf</tissue>
    </source>
</reference>
<protein>
    <submittedName>
        <fullName evidence="2">Uncharacterized protein</fullName>
    </submittedName>
</protein>
<dbReference type="AlphaFoldDB" id="A0A9D4VD78"/>
<organism evidence="2 3">
    <name type="scientific">Adiantum capillus-veneris</name>
    <name type="common">Maidenhair fern</name>
    <dbReference type="NCBI Taxonomy" id="13818"/>
    <lineage>
        <taxon>Eukaryota</taxon>
        <taxon>Viridiplantae</taxon>
        <taxon>Streptophyta</taxon>
        <taxon>Embryophyta</taxon>
        <taxon>Tracheophyta</taxon>
        <taxon>Polypodiopsida</taxon>
        <taxon>Polypodiidae</taxon>
        <taxon>Polypodiales</taxon>
        <taxon>Pteridineae</taxon>
        <taxon>Pteridaceae</taxon>
        <taxon>Vittarioideae</taxon>
        <taxon>Adiantum</taxon>
    </lineage>
</organism>
<feature type="region of interest" description="Disordered" evidence="1">
    <location>
        <begin position="1"/>
        <end position="109"/>
    </location>
</feature>
<sequence>MQQRGTKMQGECKEDEEEFGEPEGNAEKIKKNRAARSPSKETQKYEGNAEKKKKNGATRSPSKETQKYEGNAEKIKKNGAGRSPSKETQKYEGNAEKKKKGAGRSPRLGYPNYRKSGYIWLLECSSGLQSSYVYAVLVGL</sequence>
<dbReference type="Proteomes" id="UP000886520">
    <property type="component" value="Chromosome 3"/>
</dbReference>
<evidence type="ECO:0000313" key="3">
    <source>
        <dbReference type="Proteomes" id="UP000886520"/>
    </source>
</evidence>
<dbReference type="EMBL" id="JABFUD020000002">
    <property type="protein sequence ID" value="KAI5083526.1"/>
    <property type="molecule type" value="Genomic_DNA"/>
</dbReference>
<comment type="caution">
    <text evidence="2">The sequence shown here is derived from an EMBL/GenBank/DDBJ whole genome shotgun (WGS) entry which is preliminary data.</text>
</comment>
<feature type="compositionally biased region" description="Basic and acidic residues" evidence="1">
    <location>
        <begin position="61"/>
        <end position="76"/>
    </location>
</feature>
<gene>
    <name evidence="2" type="ORF">GOP47_0003269</name>
</gene>
<name>A0A9D4VD78_ADICA</name>
<proteinExistence type="predicted"/>